<dbReference type="Pfam" id="PF02492">
    <property type="entry name" value="cobW"/>
    <property type="match status" value="1"/>
</dbReference>
<sequence>MKIAVIVNDMAEINIDNKLLVGNTSPSNTNLRPDGIVELSNGCACCQLSDDLLPSISELITLSDLKSQAGDDEGFDHIVIELSGVASPNSIRSMFQDAEYYGMPLLDRVKLDTMVTVLDASTFETCVKNQDGNLVNEEDSPQLYPIRDEDMMDTFTTGESFSVSDLLVEQTEIADVLVVNKLDLIQDSRDLENIETIVEALNPRAKIIKTEYGHVENLSDVLAAAQGLGVVDAGITDDHRDTIEAMEDLLLDDTHNHSVYDHEHGEGSCNDPTCTDESHSHSHEHANETSIPGKIGSMIFRSRRPFHPTRLLHALGDLPIVHGLPEIHENTNSVLKNVIRSKGFCWLADSHIAAHYWSHAGSSFELKCLGRWWATLPQEQWPEEARDDILVDFDNHNHEESDSFVSVGDRRQEVVLIGEGIGEEQNRQEITRILNECCLTDEEYEVYKKYAFDDEEKLKQEFSNTIPVKMMTF</sequence>
<dbReference type="AlphaFoldDB" id="A0AAD3CDR5"/>
<organism evidence="3 4">
    <name type="scientific">Chaetoceros tenuissimus</name>
    <dbReference type="NCBI Taxonomy" id="426638"/>
    <lineage>
        <taxon>Eukaryota</taxon>
        <taxon>Sar</taxon>
        <taxon>Stramenopiles</taxon>
        <taxon>Ochrophyta</taxon>
        <taxon>Bacillariophyta</taxon>
        <taxon>Coscinodiscophyceae</taxon>
        <taxon>Chaetocerotophycidae</taxon>
        <taxon>Chaetocerotales</taxon>
        <taxon>Chaetocerotaceae</taxon>
        <taxon>Chaetoceros</taxon>
    </lineage>
</organism>
<protein>
    <recommendedName>
        <fullName evidence="2">CobW C-terminal domain-containing protein</fullName>
    </recommendedName>
</protein>
<dbReference type="InterPro" id="IPR027417">
    <property type="entry name" value="P-loop_NTPase"/>
</dbReference>
<name>A0AAD3CDR5_9STRA</name>
<dbReference type="InterPro" id="IPR003495">
    <property type="entry name" value="CobW/HypB/UreG_nucleotide-bd"/>
</dbReference>
<keyword evidence="4" id="KW-1185">Reference proteome</keyword>
<accession>A0AAD3CDR5</accession>
<evidence type="ECO:0000256" key="1">
    <source>
        <dbReference type="SAM" id="MobiDB-lite"/>
    </source>
</evidence>
<dbReference type="Gene3D" id="3.40.50.300">
    <property type="entry name" value="P-loop containing nucleotide triphosphate hydrolases"/>
    <property type="match status" value="1"/>
</dbReference>
<feature type="compositionally biased region" description="Basic and acidic residues" evidence="1">
    <location>
        <begin position="276"/>
        <end position="287"/>
    </location>
</feature>
<evidence type="ECO:0000259" key="2">
    <source>
        <dbReference type="SMART" id="SM00833"/>
    </source>
</evidence>
<evidence type="ECO:0000313" key="3">
    <source>
        <dbReference type="EMBL" id="GFH44257.1"/>
    </source>
</evidence>
<dbReference type="PANTHER" id="PTHR43603:SF1">
    <property type="entry name" value="ZINC-REGULATED GTPASE METALLOPROTEIN ACTIVATOR 1"/>
    <property type="match status" value="1"/>
</dbReference>
<comment type="caution">
    <text evidence="3">The sequence shown here is derived from an EMBL/GenBank/DDBJ whole genome shotgun (WGS) entry which is preliminary data.</text>
</comment>
<dbReference type="SUPFAM" id="SSF90002">
    <property type="entry name" value="Hypothetical protein YjiA, C-terminal domain"/>
    <property type="match status" value="1"/>
</dbReference>
<dbReference type="EMBL" id="BLLK01000019">
    <property type="protein sequence ID" value="GFH44257.1"/>
    <property type="molecule type" value="Genomic_DNA"/>
</dbReference>
<feature type="region of interest" description="Disordered" evidence="1">
    <location>
        <begin position="262"/>
        <end position="288"/>
    </location>
</feature>
<feature type="domain" description="CobW C-terminal" evidence="2">
    <location>
        <begin position="295"/>
        <end position="438"/>
    </location>
</feature>
<gene>
    <name evidence="3" type="ORF">CTEN210_00731</name>
</gene>
<dbReference type="SMART" id="SM00833">
    <property type="entry name" value="CobW_C"/>
    <property type="match status" value="1"/>
</dbReference>
<proteinExistence type="predicted"/>
<dbReference type="SUPFAM" id="SSF52540">
    <property type="entry name" value="P-loop containing nucleoside triphosphate hydrolases"/>
    <property type="match status" value="1"/>
</dbReference>
<evidence type="ECO:0000313" key="4">
    <source>
        <dbReference type="Proteomes" id="UP001054902"/>
    </source>
</evidence>
<dbReference type="Pfam" id="PF07683">
    <property type="entry name" value="CobW_C"/>
    <property type="match status" value="1"/>
</dbReference>
<dbReference type="InterPro" id="IPR051927">
    <property type="entry name" value="Zn_Chap_cDPG_Synth"/>
</dbReference>
<reference evidence="3 4" key="1">
    <citation type="journal article" date="2021" name="Sci. Rep.">
        <title>The genome of the diatom Chaetoceros tenuissimus carries an ancient integrated fragment of an extant virus.</title>
        <authorList>
            <person name="Hongo Y."/>
            <person name="Kimura K."/>
            <person name="Takaki Y."/>
            <person name="Yoshida Y."/>
            <person name="Baba S."/>
            <person name="Kobayashi G."/>
            <person name="Nagasaki K."/>
            <person name="Hano T."/>
            <person name="Tomaru Y."/>
        </authorList>
    </citation>
    <scope>NUCLEOTIDE SEQUENCE [LARGE SCALE GENOMIC DNA]</scope>
    <source>
        <strain evidence="3 4">NIES-3715</strain>
    </source>
</reference>
<dbReference type="InterPro" id="IPR011629">
    <property type="entry name" value="CobW-like_C"/>
</dbReference>
<dbReference type="Proteomes" id="UP001054902">
    <property type="component" value="Unassembled WGS sequence"/>
</dbReference>
<dbReference type="CDD" id="cd03112">
    <property type="entry name" value="CobW-like"/>
    <property type="match status" value="1"/>
</dbReference>
<dbReference type="PANTHER" id="PTHR43603">
    <property type="entry name" value="COBW DOMAIN-CONTAINING PROTEIN DDB_G0274527"/>
    <property type="match status" value="1"/>
</dbReference>